<dbReference type="SUPFAM" id="SSF54909">
    <property type="entry name" value="Dimeric alpha+beta barrel"/>
    <property type="match status" value="2"/>
</dbReference>
<dbReference type="Gene3D" id="3.30.70.100">
    <property type="match status" value="2"/>
</dbReference>
<dbReference type="RefSeq" id="WP_165143454.1">
    <property type="nucleotide sequence ID" value="NZ_JAALLT010000004.1"/>
</dbReference>
<organism evidence="2 3">
    <name type="scientific">Halalkalibaculum roseum</name>
    <dbReference type="NCBI Taxonomy" id="2709311"/>
    <lineage>
        <taxon>Bacteria</taxon>
        <taxon>Pseudomonadati</taxon>
        <taxon>Balneolota</taxon>
        <taxon>Balneolia</taxon>
        <taxon>Balneolales</taxon>
        <taxon>Balneolaceae</taxon>
        <taxon>Halalkalibaculum</taxon>
    </lineage>
</organism>
<dbReference type="InterPro" id="IPR007138">
    <property type="entry name" value="ABM_dom"/>
</dbReference>
<keyword evidence="3" id="KW-1185">Reference proteome</keyword>
<accession>A0A6M1TCC6</accession>
<dbReference type="InterPro" id="IPR011008">
    <property type="entry name" value="Dimeric_a/b-barrel"/>
</dbReference>
<evidence type="ECO:0000313" key="2">
    <source>
        <dbReference type="EMBL" id="NGP77773.1"/>
    </source>
</evidence>
<evidence type="ECO:0000313" key="3">
    <source>
        <dbReference type="Proteomes" id="UP000473278"/>
    </source>
</evidence>
<protein>
    <recommendedName>
        <fullName evidence="1">ABM domain-containing protein</fullName>
    </recommendedName>
</protein>
<dbReference type="EMBL" id="JAALLT010000004">
    <property type="protein sequence ID" value="NGP77773.1"/>
    <property type="molecule type" value="Genomic_DNA"/>
</dbReference>
<sequence length="252" mass="29119">MFIRFVEARIRMKDISKLEQIYTDLIMPVLEETKGCIFAGLLKNLDKPKEYISLTIWDKQESAEKYIASGKYDQNVDQVRLLFEESSEWKIQLSEDNMVEYTPVASNPVVKSYPVEEDEKPLSEKVASERTYLRIISHKVREGAQEEFTEIYNSEILPELVSVEGCKYAFLVDNSGNDGEMLSLSIWDSQEHIARYEEDGRFDSFLDKLSHTLGDLYQWKMALSDSSSTKTITSQDIGIDKYTLVTGKKFQR</sequence>
<reference evidence="2 3" key="1">
    <citation type="submission" date="2020-02" db="EMBL/GenBank/DDBJ databases">
        <title>Balneolaceae bacterium YR4-1, complete genome.</title>
        <authorList>
            <person name="Li Y."/>
            <person name="Wu S."/>
        </authorList>
    </citation>
    <scope>NUCLEOTIDE SEQUENCE [LARGE SCALE GENOMIC DNA]</scope>
    <source>
        <strain evidence="2 3">YR4-1</strain>
    </source>
</reference>
<dbReference type="AlphaFoldDB" id="A0A6M1TCC6"/>
<feature type="domain" description="ABM" evidence="1">
    <location>
        <begin position="134"/>
        <end position="203"/>
    </location>
</feature>
<dbReference type="Proteomes" id="UP000473278">
    <property type="component" value="Unassembled WGS sequence"/>
</dbReference>
<comment type="caution">
    <text evidence="2">The sequence shown here is derived from an EMBL/GenBank/DDBJ whole genome shotgun (WGS) entry which is preliminary data.</text>
</comment>
<name>A0A6M1TCC6_9BACT</name>
<evidence type="ECO:0000259" key="1">
    <source>
        <dbReference type="Pfam" id="PF03992"/>
    </source>
</evidence>
<dbReference type="Pfam" id="PF03992">
    <property type="entry name" value="ABM"/>
    <property type="match status" value="2"/>
</dbReference>
<gene>
    <name evidence="2" type="ORF">G3570_14085</name>
</gene>
<proteinExistence type="predicted"/>
<feature type="domain" description="ABM" evidence="1">
    <location>
        <begin position="1"/>
        <end position="72"/>
    </location>
</feature>